<dbReference type="Gene3D" id="3.30.70.330">
    <property type="match status" value="2"/>
</dbReference>
<dbReference type="Pfam" id="PF00076">
    <property type="entry name" value="RRM_1"/>
    <property type="match status" value="2"/>
</dbReference>
<dbReference type="FunFam" id="3.30.70.330:FF:000043">
    <property type="entry name" value="paraspeckle component 1 isoform X1"/>
    <property type="match status" value="1"/>
</dbReference>
<feature type="compositionally biased region" description="Gly residues" evidence="4">
    <location>
        <begin position="49"/>
        <end position="73"/>
    </location>
</feature>
<keyword evidence="1" id="KW-0677">Repeat</keyword>
<accession>A0A9N9QGU9</accession>
<evidence type="ECO:0000259" key="5">
    <source>
        <dbReference type="PROSITE" id="PS50102"/>
    </source>
</evidence>
<dbReference type="PANTHER" id="PTHR23189">
    <property type="entry name" value="RNA RECOGNITION MOTIF-CONTAINING"/>
    <property type="match status" value="1"/>
</dbReference>
<protein>
    <recommendedName>
        <fullName evidence="5">RRM domain-containing protein</fullName>
    </recommendedName>
</protein>
<dbReference type="EMBL" id="OU892278">
    <property type="protein sequence ID" value="CAG9764345.1"/>
    <property type="molecule type" value="Genomic_DNA"/>
</dbReference>
<dbReference type="PROSITE" id="PS50102">
    <property type="entry name" value="RRM"/>
    <property type="match status" value="2"/>
</dbReference>
<evidence type="ECO:0000256" key="1">
    <source>
        <dbReference type="ARBA" id="ARBA00022737"/>
    </source>
</evidence>
<feature type="domain" description="RRM" evidence="5">
    <location>
        <begin position="247"/>
        <end position="328"/>
    </location>
</feature>
<dbReference type="Gene3D" id="6.10.250.1170">
    <property type="match status" value="1"/>
</dbReference>
<gene>
    <name evidence="6" type="ORF">CEUTPL_LOCUS4985</name>
</gene>
<dbReference type="Proteomes" id="UP001152799">
    <property type="component" value="Chromosome 2"/>
</dbReference>
<dbReference type="GO" id="GO:0003723">
    <property type="term" value="F:RNA binding"/>
    <property type="evidence" value="ECO:0007669"/>
    <property type="project" value="UniProtKB-UniRule"/>
</dbReference>
<organism evidence="6 7">
    <name type="scientific">Ceutorhynchus assimilis</name>
    <name type="common">cabbage seed weevil</name>
    <dbReference type="NCBI Taxonomy" id="467358"/>
    <lineage>
        <taxon>Eukaryota</taxon>
        <taxon>Metazoa</taxon>
        <taxon>Ecdysozoa</taxon>
        <taxon>Arthropoda</taxon>
        <taxon>Hexapoda</taxon>
        <taxon>Insecta</taxon>
        <taxon>Pterygota</taxon>
        <taxon>Neoptera</taxon>
        <taxon>Endopterygota</taxon>
        <taxon>Coleoptera</taxon>
        <taxon>Polyphaga</taxon>
        <taxon>Cucujiformia</taxon>
        <taxon>Curculionidae</taxon>
        <taxon>Ceutorhynchinae</taxon>
        <taxon>Ceutorhynchus</taxon>
    </lineage>
</organism>
<dbReference type="OrthoDB" id="10067824at2759"/>
<feature type="compositionally biased region" description="Low complexity" evidence="4">
    <location>
        <begin position="20"/>
        <end position="38"/>
    </location>
</feature>
<feature type="compositionally biased region" description="Basic and acidic residues" evidence="4">
    <location>
        <begin position="425"/>
        <end position="452"/>
    </location>
</feature>
<dbReference type="SMART" id="SM00360">
    <property type="entry name" value="RRM"/>
    <property type="match status" value="2"/>
</dbReference>
<keyword evidence="2 3" id="KW-0694">RNA-binding</keyword>
<dbReference type="SUPFAM" id="SSF54928">
    <property type="entry name" value="RNA-binding domain, RBD"/>
    <property type="match status" value="1"/>
</dbReference>
<dbReference type="InterPro" id="IPR035979">
    <property type="entry name" value="RBD_domain_sf"/>
</dbReference>
<evidence type="ECO:0000313" key="6">
    <source>
        <dbReference type="EMBL" id="CAG9764345.1"/>
    </source>
</evidence>
<dbReference type="InterPro" id="IPR012975">
    <property type="entry name" value="NOPS"/>
</dbReference>
<proteinExistence type="predicted"/>
<dbReference type="CDD" id="cd12945">
    <property type="entry name" value="NOPS_NONA_like"/>
    <property type="match status" value="1"/>
</dbReference>
<keyword evidence="7" id="KW-1185">Reference proteome</keyword>
<feature type="region of interest" description="Disordered" evidence="4">
    <location>
        <begin position="503"/>
        <end position="571"/>
    </location>
</feature>
<evidence type="ECO:0000256" key="4">
    <source>
        <dbReference type="SAM" id="MobiDB-lite"/>
    </source>
</evidence>
<name>A0A9N9QGU9_9CUCU</name>
<dbReference type="AlphaFoldDB" id="A0A9N9QGU9"/>
<feature type="region of interest" description="Disordered" evidence="4">
    <location>
        <begin position="1"/>
        <end position="145"/>
    </location>
</feature>
<evidence type="ECO:0000256" key="2">
    <source>
        <dbReference type="ARBA" id="ARBA00022884"/>
    </source>
</evidence>
<dbReference type="Pfam" id="PF08075">
    <property type="entry name" value="NOPS"/>
    <property type="match status" value="1"/>
</dbReference>
<feature type="compositionally biased region" description="Basic and acidic residues" evidence="4">
    <location>
        <begin position="81"/>
        <end position="93"/>
    </location>
</feature>
<dbReference type="InterPro" id="IPR012677">
    <property type="entry name" value="Nucleotide-bd_a/b_plait_sf"/>
</dbReference>
<dbReference type="InterPro" id="IPR000504">
    <property type="entry name" value="RRM_dom"/>
</dbReference>
<feature type="compositionally biased region" description="Basic and acidic residues" evidence="4">
    <location>
        <begin position="513"/>
        <end position="532"/>
    </location>
</feature>
<feature type="region of interest" description="Disordered" evidence="4">
    <location>
        <begin position="425"/>
        <end position="466"/>
    </location>
</feature>
<reference evidence="6" key="1">
    <citation type="submission" date="2022-01" db="EMBL/GenBank/DDBJ databases">
        <authorList>
            <person name="King R."/>
        </authorList>
    </citation>
    <scope>NUCLEOTIDE SEQUENCE</scope>
</reference>
<evidence type="ECO:0000313" key="7">
    <source>
        <dbReference type="Proteomes" id="UP001152799"/>
    </source>
</evidence>
<feature type="domain" description="RRM" evidence="5">
    <location>
        <begin position="173"/>
        <end position="245"/>
    </location>
</feature>
<evidence type="ECO:0000256" key="3">
    <source>
        <dbReference type="PROSITE-ProRule" id="PRU00176"/>
    </source>
</evidence>
<sequence length="571" mass="64710">MAQELEGAKLVIEPPSTNTEPSESNGNNEKGESENLSNPVDYRGSFRGNQGGRPFRGGASRGGQFQGGRGGGNFNYNRGGQGDRNEQNQDFRGGRGRGRGGFRGGRGGGGDRGDYGGRGSGPSEEQSGDGDREQGFRSRGPTDQIADRIRRFQGPTFDLPPIDLSEKQFNGRSRLYLGNIGNDVTEEDLAELFKPYGETSEAFMNKEKNFGFIKIDFLANAEKARRELDGILLKGKTLKIRFAPITASIKVKNLSNFVTNELLHFAFSPFGEIEKVHVCTDERGKPTGEGYVHFAKKFSATIAVKKCTEGCYFLTSSLQPVIVELYDAVDDIDGYSEKSIIRKTGDYMSEREQPPRFASPDSFEFEYGQKWKCLYEMFQRKEEALKQEMQLEKDKLFAQMKYASYEQETELLRKQLRIREMDKERQKKEWEMRERRAEEERIRHEENMRRQQDGMGSRMMANQDDPTRRQQENNLFMQAPPNLNSLLDQTQQVLGQNQYTDESTDLGVESGADLDKKPFFERPSRFEGRDNQQGRGRKSRGGPRGHWVSENRRGGGGGGGGDDFQNKRQRF</sequence>